<evidence type="ECO:0000313" key="4">
    <source>
        <dbReference type="Proteomes" id="UP000233551"/>
    </source>
</evidence>
<keyword evidence="4" id="KW-1185">Reference proteome</keyword>
<sequence>MAALRSFLSLALFLTSSQLLLLSGYVSPASSDRVLLEDGYTVTTMIDGHKLGVNPHSVLPMYGSSDLIVLDSVGSAFYSVSLPISEDIVIERWSGDGVPGYSDGDMASAQFNRPRSFAVDFKGNVYVADTLNHAIRKITRSGVKTIAGGYSQKTGHADGPGQNASFSSDFELSFIPESCSLLISDHGNQLVRQILLKKEDCGKNNGSPSVMGTVSIWALGLCLSGFLGLAIGIAVRPYIFPQEGSNSHSFSVTWNHCIINLGKQAQRHCSGIRNEVANSSLFELLRRLVMLSISHLSLMFRVYCVHKPTRQEESVSLLNPDNTSSDEIVKSQCPQRYDDQLNELVTFDRNFSLLNGSDENSGNILHDSEDCLMNAFESQSFPNDGPK</sequence>
<evidence type="ECO:0000313" key="3">
    <source>
        <dbReference type="EMBL" id="PKI47252.1"/>
    </source>
</evidence>
<dbReference type="Gene3D" id="2.120.10.30">
    <property type="entry name" value="TolB, C-terminal domain"/>
    <property type="match status" value="1"/>
</dbReference>
<dbReference type="PANTHER" id="PTHR13833:SF71">
    <property type="entry name" value="NHL DOMAIN-CONTAINING PROTEIN"/>
    <property type="match status" value="1"/>
</dbReference>
<feature type="non-terminal residue" evidence="3">
    <location>
        <position position="387"/>
    </location>
</feature>
<feature type="signal peptide" evidence="2">
    <location>
        <begin position="1"/>
        <end position="31"/>
    </location>
</feature>
<keyword evidence="1" id="KW-0812">Transmembrane</keyword>
<name>A0A2I0ITC1_PUNGR</name>
<keyword evidence="1" id="KW-0472">Membrane</keyword>
<gene>
    <name evidence="3" type="ORF">CRG98_032389</name>
</gene>
<keyword evidence="2" id="KW-0732">Signal</keyword>
<dbReference type="AlphaFoldDB" id="A0A2I0ITC1"/>
<comment type="caution">
    <text evidence="3">The sequence shown here is derived from an EMBL/GenBank/DDBJ whole genome shotgun (WGS) entry which is preliminary data.</text>
</comment>
<evidence type="ECO:0000256" key="2">
    <source>
        <dbReference type="SAM" id="SignalP"/>
    </source>
</evidence>
<feature type="transmembrane region" description="Helical" evidence="1">
    <location>
        <begin position="214"/>
        <end position="235"/>
    </location>
</feature>
<reference evidence="3 4" key="1">
    <citation type="submission" date="2017-11" db="EMBL/GenBank/DDBJ databases">
        <title>De-novo sequencing of pomegranate (Punica granatum L.) genome.</title>
        <authorList>
            <person name="Akparov Z."/>
            <person name="Amiraslanov A."/>
            <person name="Hajiyeva S."/>
            <person name="Abbasov M."/>
            <person name="Kaur K."/>
            <person name="Hamwieh A."/>
            <person name="Solovyev V."/>
            <person name="Salamov A."/>
            <person name="Braich B."/>
            <person name="Kosarev P."/>
            <person name="Mahmoud A."/>
            <person name="Hajiyev E."/>
            <person name="Babayeva S."/>
            <person name="Izzatullayeva V."/>
            <person name="Mammadov A."/>
            <person name="Mammadov A."/>
            <person name="Sharifova S."/>
            <person name="Ojaghi J."/>
            <person name="Eynullazada K."/>
            <person name="Bayramov B."/>
            <person name="Abdulazimova A."/>
            <person name="Shahmuradov I."/>
        </authorList>
    </citation>
    <scope>NUCLEOTIDE SEQUENCE [LARGE SCALE GENOMIC DNA]</scope>
    <source>
        <strain evidence="4">cv. AG2017</strain>
        <tissue evidence="3">Leaf</tissue>
    </source>
</reference>
<proteinExistence type="predicted"/>
<protein>
    <submittedName>
        <fullName evidence="3">Uncharacterized protein</fullName>
    </submittedName>
</protein>
<dbReference type="PANTHER" id="PTHR13833">
    <property type="match status" value="1"/>
</dbReference>
<feature type="chain" id="PRO_5014194613" evidence="2">
    <location>
        <begin position="32"/>
        <end position="387"/>
    </location>
</feature>
<dbReference type="InterPro" id="IPR011042">
    <property type="entry name" value="6-blade_b-propeller_TolB-like"/>
</dbReference>
<evidence type="ECO:0000256" key="1">
    <source>
        <dbReference type="SAM" id="Phobius"/>
    </source>
</evidence>
<organism evidence="3 4">
    <name type="scientific">Punica granatum</name>
    <name type="common">Pomegranate</name>
    <dbReference type="NCBI Taxonomy" id="22663"/>
    <lineage>
        <taxon>Eukaryota</taxon>
        <taxon>Viridiplantae</taxon>
        <taxon>Streptophyta</taxon>
        <taxon>Embryophyta</taxon>
        <taxon>Tracheophyta</taxon>
        <taxon>Spermatophyta</taxon>
        <taxon>Magnoliopsida</taxon>
        <taxon>eudicotyledons</taxon>
        <taxon>Gunneridae</taxon>
        <taxon>Pentapetalae</taxon>
        <taxon>rosids</taxon>
        <taxon>malvids</taxon>
        <taxon>Myrtales</taxon>
        <taxon>Lythraceae</taxon>
        <taxon>Punica</taxon>
    </lineage>
</organism>
<dbReference type="Proteomes" id="UP000233551">
    <property type="component" value="Unassembled WGS sequence"/>
</dbReference>
<dbReference type="EMBL" id="PGOL01002531">
    <property type="protein sequence ID" value="PKI47252.1"/>
    <property type="molecule type" value="Genomic_DNA"/>
</dbReference>
<accession>A0A2I0ITC1</accession>
<dbReference type="SUPFAM" id="SSF101898">
    <property type="entry name" value="NHL repeat"/>
    <property type="match status" value="1"/>
</dbReference>
<keyword evidence="1" id="KW-1133">Transmembrane helix</keyword>